<protein>
    <submittedName>
        <fullName evidence="1">Uncharacterized protein</fullName>
    </submittedName>
</protein>
<name>A0A7J6WVK3_THATH</name>
<dbReference type="EMBL" id="JABWDY010009898">
    <property type="protein sequence ID" value="KAF5201083.1"/>
    <property type="molecule type" value="Genomic_DNA"/>
</dbReference>
<evidence type="ECO:0000313" key="2">
    <source>
        <dbReference type="Proteomes" id="UP000554482"/>
    </source>
</evidence>
<accession>A0A7J6WVK3</accession>
<reference evidence="1 2" key="1">
    <citation type="submission" date="2020-06" db="EMBL/GenBank/DDBJ databases">
        <title>Transcriptomic and genomic resources for Thalictrum thalictroides and T. hernandezii: Facilitating candidate gene discovery in an emerging model plant lineage.</title>
        <authorList>
            <person name="Arias T."/>
            <person name="Riano-Pachon D.M."/>
            <person name="Di Stilio V.S."/>
        </authorList>
    </citation>
    <scope>NUCLEOTIDE SEQUENCE [LARGE SCALE GENOMIC DNA]</scope>
    <source>
        <strain evidence="2">cv. WT478/WT964</strain>
        <tissue evidence="1">Leaves</tissue>
    </source>
</reference>
<proteinExistence type="predicted"/>
<dbReference type="Proteomes" id="UP000554482">
    <property type="component" value="Unassembled WGS sequence"/>
</dbReference>
<sequence length="73" mass="8996">MRRSRRAVRSARDRWFRHKRFNPVLERLFAPVRRTMCEHHYDQFESFRHGLVEVYTMVAEADPSIEKHKPHSF</sequence>
<comment type="caution">
    <text evidence="1">The sequence shown here is derived from an EMBL/GenBank/DDBJ whole genome shotgun (WGS) entry which is preliminary data.</text>
</comment>
<gene>
    <name evidence="1" type="ORF">FRX31_009330</name>
</gene>
<dbReference type="AlphaFoldDB" id="A0A7J6WVK3"/>
<organism evidence="1 2">
    <name type="scientific">Thalictrum thalictroides</name>
    <name type="common">Rue-anemone</name>
    <name type="synonym">Anemone thalictroides</name>
    <dbReference type="NCBI Taxonomy" id="46969"/>
    <lineage>
        <taxon>Eukaryota</taxon>
        <taxon>Viridiplantae</taxon>
        <taxon>Streptophyta</taxon>
        <taxon>Embryophyta</taxon>
        <taxon>Tracheophyta</taxon>
        <taxon>Spermatophyta</taxon>
        <taxon>Magnoliopsida</taxon>
        <taxon>Ranunculales</taxon>
        <taxon>Ranunculaceae</taxon>
        <taxon>Thalictroideae</taxon>
        <taxon>Thalictrum</taxon>
    </lineage>
</organism>
<keyword evidence="2" id="KW-1185">Reference proteome</keyword>
<evidence type="ECO:0000313" key="1">
    <source>
        <dbReference type="EMBL" id="KAF5201083.1"/>
    </source>
</evidence>